<dbReference type="PROSITE" id="PS51257">
    <property type="entry name" value="PROKAR_LIPOPROTEIN"/>
    <property type="match status" value="1"/>
</dbReference>
<gene>
    <name evidence="1" type="ORF">OJ995_08085</name>
</gene>
<reference evidence="1" key="1">
    <citation type="submission" date="2022-10" db="EMBL/GenBank/DDBJ databases">
        <title>Flavobacterium sp. nov., a bacterium isolated from lake sediment.</title>
        <authorList>
            <person name="Qu J.-H."/>
        </authorList>
    </citation>
    <scope>NUCLEOTIDE SEQUENCE</scope>
    <source>
        <strain evidence="1">TH16-21</strain>
    </source>
</reference>
<organism evidence="1 2">
    <name type="scientific">Flavobacterium lacisediminis</name>
    <dbReference type="NCBI Taxonomy" id="2989705"/>
    <lineage>
        <taxon>Bacteria</taxon>
        <taxon>Pseudomonadati</taxon>
        <taxon>Bacteroidota</taxon>
        <taxon>Flavobacteriia</taxon>
        <taxon>Flavobacteriales</taxon>
        <taxon>Flavobacteriaceae</taxon>
        <taxon>Flavobacterium</taxon>
    </lineage>
</organism>
<keyword evidence="2" id="KW-1185">Reference proteome</keyword>
<dbReference type="Proteomes" id="UP001165677">
    <property type="component" value="Unassembled WGS sequence"/>
</dbReference>
<sequence length="164" mass="19334">MKSNQILIITFFLFLTLISCSKKVVTGKYRTNFNSYGMFSKTLTLECNGNAILNFQGDMQNNNSFGTWKTEKDTLIIFFDSIKNQNNKFRGELKFVVKRNKLENMPFPKSKYKEMVKYVKRTENDTLKIPSYRKLNKMTTQGLKNFQGETGKQYFKKIEYIECK</sequence>
<name>A0ABT3EHW7_9FLAO</name>
<accession>A0ABT3EHW7</accession>
<evidence type="ECO:0000313" key="2">
    <source>
        <dbReference type="Proteomes" id="UP001165677"/>
    </source>
</evidence>
<dbReference type="EMBL" id="JAPCIO010000004">
    <property type="protein sequence ID" value="MCW1148176.1"/>
    <property type="molecule type" value="Genomic_DNA"/>
</dbReference>
<evidence type="ECO:0000313" key="1">
    <source>
        <dbReference type="EMBL" id="MCW1148176.1"/>
    </source>
</evidence>
<protein>
    <recommendedName>
        <fullName evidence="3">Lipoprotein</fullName>
    </recommendedName>
</protein>
<comment type="caution">
    <text evidence="1">The sequence shown here is derived from an EMBL/GenBank/DDBJ whole genome shotgun (WGS) entry which is preliminary data.</text>
</comment>
<evidence type="ECO:0008006" key="3">
    <source>
        <dbReference type="Google" id="ProtNLM"/>
    </source>
</evidence>
<proteinExistence type="predicted"/>
<dbReference type="RefSeq" id="WP_264368953.1">
    <property type="nucleotide sequence ID" value="NZ_JAPCIO010000004.1"/>
</dbReference>